<evidence type="ECO:0000259" key="1">
    <source>
        <dbReference type="Pfam" id="PF13472"/>
    </source>
</evidence>
<reference evidence="2 3" key="1">
    <citation type="submission" date="2018-10" db="EMBL/GenBank/DDBJ databases">
        <title>Genome-centric metagenomics revealed C2 chemical producing, CO utilizing Clostridium with novel acetogenic gene cluster.</title>
        <authorList>
            <person name="Kang H."/>
            <person name="Park B."/>
            <person name="Choi I.G."/>
            <person name="Chang I.S."/>
        </authorList>
    </citation>
    <scope>NUCLEOTIDE SEQUENCE [LARGE SCALE GENOMIC DNA]</scope>
    <source>
        <strain evidence="2 3">H21-9</strain>
    </source>
</reference>
<accession>A0A3M0S026</accession>
<dbReference type="AlphaFoldDB" id="A0A3M0S026"/>
<feature type="domain" description="SGNH hydrolase-type esterase" evidence="1">
    <location>
        <begin position="7"/>
        <end position="179"/>
    </location>
</feature>
<dbReference type="Proteomes" id="UP000277999">
    <property type="component" value="Unassembled WGS sequence"/>
</dbReference>
<sequence>MGMKLICIGDSLTYGYGIKRNEVWTTILKKRLGIEVINKGISGDTSAGMLSRLYNDVISGSPTHVIIMGGTNDLIWNLDIKQITSNLATIAFQLMQNYITPVFGLSVPICTELARKNWSAMSDFNNMNKKLRQLNSNIIKFSNNYRIKVIDFYSSFIEENEDGQEKYYTDGLHLNVDGNVKVAHIVLFSCNFI</sequence>
<dbReference type="GO" id="GO:0004622">
    <property type="term" value="F:phosphatidylcholine lysophospholipase activity"/>
    <property type="evidence" value="ECO:0007669"/>
    <property type="project" value="TreeGrafter"/>
</dbReference>
<dbReference type="InterPro" id="IPR013830">
    <property type="entry name" value="SGNH_hydro"/>
</dbReference>
<dbReference type="PANTHER" id="PTHR30383:SF5">
    <property type="entry name" value="SGNH HYDROLASE-TYPE ESTERASE DOMAIN-CONTAINING PROTEIN"/>
    <property type="match status" value="1"/>
</dbReference>
<dbReference type="EMBL" id="RFAQ01000118">
    <property type="protein sequence ID" value="RMC91932.1"/>
    <property type="molecule type" value="Genomic_DNA"/>
</dbReference>
<organism evidence="2 3">
    <name type="scientific">Clostridium autoethanogenum</name>
    <dbReference type="NCBI Taxonomy" id="84023"/>
    <lineage>
        <taxon>Bacteria</taxon>
        <taxon>Bacillati</taxon>
        <taxon>Bacillota</taxon>
        <taxon>Clostridia</taxon>
        <taxon>Eubacteriales</taxon>
        <taxon>Clostridiaceae</taxon>
        <taxon>Clostridium</taxon>
    </lineage>
</organism>
<dbReference type="Pfam" id="PF13472">
    <property type="entry name" value="Lipase_GDSL_2"/>
    <property type="match status" value="1"/>
</dbReference>
<dbReference type="InterPro" id="IPR051532">
    <property type="entry name" value="Ester_Hydrolysis_Enzymes"/>
</dbReference>
<evidence type="ECO:0000313" key="2">
    <source>
        <dbReference type="EMBL" id="RMC91932.1"/>
    </source>
</evidence>
<protein>
    <submittedName>
        <fullName evidence="2">Arylesterase</fullName>
    </submittedName>
</protein>
<proteinExistence type="predicted"/>
<dbReference type="PANTHER" id="PTHR30383">
    <property type="entry name" value="THIOESTERASE 1/PROTEASE 1/LYSOPHOSPHOLIPASE L1"/>
    <property type="match status" value="1"/>
</dbReference>
<name>A0A3M0S026_9CLOT</name>
<gene>
    <name evidence="2" type="ORF">D9O40_21585</name>
</gene>
<comment type="caution">
    <text evidence="2">The sequence shown here is derived from an EMBL/GenBank/DDBJ whole genome shotgun (WGS) entry which is preliminary data.</text>
</comment>
<evidence type="ECO:0000313" key="3">
    <source>
        <dbReference type="Proteomes" id="UP000277999"/>
    </source>
</evidence>
<dbReference type="SUPFAM" id="SSF52266">
    <property type="entry name" value="SGNH hydrolase"/>
    <property type="match status" value="1"/>
</dbReference>
<dbReference type="InterPro" id="IPR036514">
    <property type="entry name" value="SGNH_hydro_sf"/>
</dbReference>
<dbReference type="Gene3D" id="3.40.50.1110">
    <property type="entry name" value="SGNH hydrolase"/>
    <property type="match status" value="1"/>
</dbReference>